<keyword evidence="3 4" id="KW-0539">Nucleus</keyword>
<dbReference type="PANTHER" id="PTHR22890">
    <property type="entry name" value="MEDIATOR OF RNA POLYMERASE II TRANSCRIPTION SUBUNIT 11"/>
    <property type="match status" value="1"/>
</dbReference>
<reference evidence="5" key="2">
    <citation type="submission" date="2020-07" db="EMBL/GenBank/DDBJ databases">
        <authorList>
            <person name="Vera ALvarez R."/>
            <person name="Arias-Moreno D.M."/>
            <person name="Jimenez-Jacinto V."/>
            <person name="Jimenez-Bremont J.F."/>
            <person name="Swaminathan K."/>
            <person name="Moose S.P."/>
            <person name="Guerrero-Gonzalez M.L."/>
            <person name="Marino-Ramirez L."/>
            <person name="Landsman D."/>
            <person name="Rodriguez-Kessler M."/>
            <person name="Delgado-Sanchez P."/>
        </authorList>
    </citation>
    <scope>NUCLEOTIDE SEQUENCE</scope>
    <source>
        <tissue evidence="5">Cladode</tissue>
    </source>
</reference>
<comment type="subunit">
    <text evidence="4">Component of the Mediator complex.</text>
</comment>
<dbReference type="Gene3D" id="1.10.287.3490">
    <property type="match status" value="1"/>
</dbReference>
<comment type="subcellular location">
    <subcellularLocation>
        <location evidence="1 4">Nucleus</location>
    </subcellularLocation>
</comment>
<proteinExistence type="inferred from homology"/>
<evidence type="ECO:0000256" key="4">
    <source>
        <dbReference type="RuleBase" id="RU364147"/>
    </source>
</evidence>
<dbReference type="GO" id="GO:0006357">
    <property type="term" value="P:regulation of transcription by RNA polymerase II"/>
    <property type="evidence" value="ECO:0007669"/>
    <property type="project" value="InterPro"/>
</dbReference>
<comment type="similarity">
    <text evidence="2 4">Belongs to the Mediator complex subunit 11 family.</text>
</comment>
<evidence type="ECO:0000256" key="2">
    <source>
        <dbReference type="ARBA" id="ARBA00008186"/>
    </source>
</evidence>
<dbReference type="InterPro" id="IPR019404">
    <property type="entry name" value="Mediator_Med11"/>
</dbReference>
<gene>
    <name evidence="4" type="primary">MED11</name>
</gene>
<organism evidence="5">
    <name type="scientific">Opuntia streptacantha</name>
    <name type="common">Prickly pear cactus</name>
    <name type="synonym">Opuntia cardona</name>
    <dbReference type="NCBI Taxonomy" id="393608"/>
    <lineage>
        <taxon>Eukaryota</taxon>
        <taxon>Viridiplantae</taxon>
        <taxon>Streptophyta</taxon>
        <taxon>Embryophyta</taxon>
        <taxon>Tracheophyta</taxon>
        <taxon>Spermatophyta</taxon>
        <taxon>Magnoliopsida</taxon>
        <taxon>eudicotyledons</taxon>
        <taxon>Gunneridae</taxon>
        <taxon>Pentapetalae</taxon>
        <taxon>Caryophyllales</taxon>
        <taxon>Cactineae</taxon>
        <taxon>Cactaceae</taxon>
        <taxon>Opuntioideae</taxon>
        <taxon>Opuntia</taxon>
    </lineage>
</organism>
<dbReference type="EMBL" id="GISG01078465">
    <property type="protein sequence ID" value="MBA4631626.1"/>
    <property type="molecule type" value="Transcribed_RNA"/>
</dbReference>
<dbReference type="Pfam" id="PF10280">
    <property type="entry name" value="Med11"/>
    <property type="match status" value="1"/>
</dbReference>
<evidence type="ECO:0000256" key="3">
    <source>
        <dbReference type="ARBA" id="ARBA00023242"/>
    </source>
</evidence>
<dbReference type="GO" id="GO:0016592">
    <property type="term" value="C:mediator complex"/>
    <property type="evidence" value="ECO:0007669"/>
    <property type="project" value="InterPro"/>
</dbReference>
<name>A0A7C9D241_OPUST</name>
<reference evidence="5" key="1">
    <citation type="journal article" date="2013" name="J. Plant Res.">
        <title>Effect of fungi and light on seed germination of three Opuntia species from semiarid lands of central Mexico.</title>
        <authorList>
            <person name="Delgado-Sanchez P."/>
            <person name="Jimenez-Bremont J.F."/>
            <person name="Guerrero-Gonzalez Mde L."/>
            <person name="Flores J."/>
        </authorList>
    </citation>
    <scope>NUCLEOTIDE SEQUENCE</scope>
    <source>
        <tissue evidence="5">Cladode</tissue>
    </source>
</reference>
<protein>
    <recommendedName>
        <fullName evidence="4">Mediator of RNA polymerase II transcription subunit 11</fullName>
    </recommendedName>
    <alternativeName>
        <fullName evidence="4">Mediator complex subunit 11</fullName>
    </alternativeName>
</protein>
<accession>A0A7C9D241</accession>
<keyword evidence="4" id="KW-0010">Activator</keyword>
<sequence length="121" mass="13802">MNMDSPQSQNSSLQRLQNTEKRIVRVLELAGGVMDELANPAGPRKELLNSHCSEFMKLIKDIQLALREEIKSACEYRPFEKCDYSARLSSEICCQKLECVIAQLDKMKETIEQYEEGLGSE</sequence>
<keyword evidence="4" id="KW-0804">Transcription</keyword>
<keyword evidence="4" id="KW-0805">Transcription regulation</keyword>
<dbReference type="AlphaFoldDB" id="A0A7C9D241"/>
<comment type="function">
    <text evidence="4">Component of the Mediator complex, a coactivator involved in the regulated transcription of nearly all RNA polymerase II-dependent genes. Mediator functions as a bridge to convey information from gene-specific regulatory proteins to the basal RNA polymerase II transcription machinery. Mediator is recruited to promoters by direct interactions with regulatory proteins and serves as a scaffold for the assembly of a functional pre-initiation complex with RNA polymerase II and the general transcription factors.</text>
</comment>
<dbReference type="GO" id="GO:0003712">
    <property type="term" value="F:transcription coregulator activity"/>
    <property type="evidence" value="ECO:0007669"/>
    <property type="project" value="InterPro"/>
</dbReference>
<evidence type="ECO:0000313" key="5">
    <source>
        <dbReference type="EMBL" id="MBA4631626.1"/>
    </source>
</evidence>
<evidence type="ECO:0000256" key="1">
    <source>
        <dbReference type="ARBA" id="ARBA00004123"/>
    </source>
</evidence>